<name>E8ZJ81_MYCHL</name>
<reference evidence="1 2" key="1">
    <citation type="journal article" date="2011" name="J. Bacteriol.">
        <title>Complete genome sequence of Mycoplasma haemofelis, a hemotropic mycoplasma.</title>
        <authorList>
            <person name="Barker E.N."/>
            <person name="Helps C.R."/>
            <person name="Peters I.R."/>
            <person name="Darby A.C."/>
            <person name="Radford A.D."/>
            <person name="Tasker S."/>
        </authorList>
    </citation>
    <scope>NUCLEOTIDE SEQUENCE [LARGE SCALE GENOMIC DNA]</scope>
    <source>
        <strain evidence="1 2">Langford 1</strain>
    </source>
</reference>
<keyword evidence="2" id="KW-1185">Reference proteome</keyword>
<accession>E8ZJ81</accession>
<protein>
    <submittedName>
        <fullName evidence="1">Uncharacterized protein</fullName>
    </submittedName>
</protein>
<proteinExistence type="predicted"/>
<dbReference type="AlphaFoldDB" id="E8ZJ81"/>
<dbReference type="HOGENOM" id="CLU_098620_0_0_14"/>
<evidence type="ECO:0000313" key="2">
    <source>
        <dbReference type="Proteomes" id="UP000008637"/>
    </source>
</evidence>
<dbReference type="EMBL" id="FR773153">
    <property type="protein sequence ID" value="CBY93202.1"/>
    <property type="molecule type" value="Genomic_DNA"/>
</dbReference>
<dbReference type="KEGG" id="mha:HF1_11940"/>
<gene>
    <name evidence="1" type="ORF">HF1_11940</name>
</gene>
<dbReference type="Proteomes" id="UP000008637">
    <property type="component" value="Chromosome"/>
</dbReference>
<sequence length="218" mass="23973">MSYLVKGLAGAAGCSGVCGGYFAVKHLSSGEEDSRSTVRSLLIGSGRTVLTKESDSDQWQERWKEYVAASGNPMGIEGYATHSSNQNNVPEVFKEKCLSQLDEKVSGVEDKLFKDLSTWCVKMTAVSELINADGKREKLNETQGDDEGWKASWKDYIDNSKDNSWSINNWNDAKTKPDTVPPDFKTKCTSKLAEKAFGVMDIKFANVVSWCTKVKSGG</sequence>
<dbReference type="OrthoDB" id="3286086at2"/>
<evidence type="ECO:0000313" key="1">
    <source>
        <dbReference type="EMBL" id="CBY93202.1"/>
    </source>
</evidence>
<organism evidence="1 2">
    <name type="scientific">Mycoplasma haemofelis (strain Langford 1)</name>
    <name type="common">Haemobartonella felis</name>
    <dbReference type="NCBI Taxonomy" id="941640"/>
    <lineage>
        <taxon>Bacteria</taxon>
        <taxon>Bacillati</taxon>
        <taxon>Mycoplasmatota</taxon>
        <taxon>Mollicutes</taxon>
        <taxon>Mycoplasmataceae</taxon>
        <taxon>Mycoplasma</taxon>
    </lineage>
</organism>